<evidence type="ECO:0000313" key="14">
    <source>
        <dbReference type="EMBL" id="CRK98611.1"/>
    </source>
</evidence>
<comment type="similarity">
    <text evidence="2 11">Belongs to the G-protein coupled receptor 1 family.</text>
</comment>
<dbReference type="SUPFAM" id="SSF81321">
    <property type="entry name" value="Family A G protein-coupled receptor-like"/>
    <property type="match status" value="2"/>
</dbReference>
<keyword evidence="3" id="KW-1003">Cell membrane</keyword>
<dbReference type="STRING" id="568069.A0A1J1IEH1"/>
<dbReference type="Gene3D" id="1.20.1070.10">
    <property type="entry name" value="Rhodopsin 7-helix transmembrane proteins"/>
    <property type="match status" value="2"/>
</dbReference>
<evidence type="ECO:0000256" key="5">
    <source>
        <dbReference type="ARBA" id="ARBA00022989"/>
    </source>
</evidence>
<feature type="transmembrane region" description="Helical" evidence="12">
    <location>
        <begin position="212"/>
        <end position="238"/>
    </location>
</feature>
<dbReference type="OrthoDB" id="284782at2759"/>
<protein>
    <submittedName>
        <fullName evidence="14">CLUMA_CG012025, isoform A</fullName>
    </submittedName>
</protein>
<dbReference type="PROSITE" id="PS00237">
    <property type="entry name" value="G_PROTEIN_RECEP_F1_1"/>
    <property type="match status" value="2"/>
</dbReference>
<dbReference type="PANTHER" id="PTHR24246:SF27">
    <property type="entry name" value="ADENOSINE RECEPTOR, ISOFORM A"/>
    <property type="match status" value="1"/>
</dbReference>
<keyword evidence="5 12" id="KW-1133">Transmembrane helix</keyword>
<evidence type="ECO:0000256" key="7">
    <source>
        <dbReference type="ARBA" id="ARBA00023136"/>
    </source>
</evidence>
<feature type="transmembrane region" description="Helical" evidence="12">
    <location>
        <begin position="296"/>
        <end position="317"/>
    </location>
</feature>
<keyword evidence="10 11" id="KW-0807">Transducer</keyword>
<evidence type="ECO:0000256" key="2">
    <source>
        <dbReference type="ARBA" id="ARBA00010663"/>
    </source>
</evidence>
<dbReference type="PRINTS" id="PR00237">
    <property type="entry name" value="GPCRRHODOPSN"/>
</dbReference>
<accession>A0A1J1IEH1</accession>
<dbReference type="PROSITE" id="PS50262">
    <property type="entry name" value="G_PROTEIN_RECEP_F1_2"/>
    <property type="match status" value="1"/>
</dbReference>
<proteinExistence type="inferred from homology"/>
<evidence type="ECO:0000256" key="9">
    <source>
        <dbReference type="ARBA" id="ARBA00023180"/>
    </source>
</evidence>
<gene>
    <name evidence="14" type="ORF">CLUMA_CG012025</name>
</gene>
<keyword evidence="15" id="KW-1185">Reference proteome</keyword>
<evidence type="ECO:0000256" key="1">
    <source>
        <dbReference type="ARBA" id="ARBA00004651"/>
    </source>
</evidence>
<dbReference type="GO" id="GO:0001973">
    <property type="term" value="P:G protein-coupled adenosine receptor signaling pathway"/>
    <property type="evidence" value="ECO:0007669"/>
    <property type="project" value="TreeGrafter"/>
</dbReference>
<keyword evidence="4 11" id="KW-0812">Transmembrane</keyword>
<feature type="transmembrane region" description="Helical" evidence="12">
    <location>
        <begin position="129"/>
        <end position="150"/>
    </location>
</feature>
<evidence type="ECO:0000256" key="12">
    <source>
        <dbReference type="SAM" id="Phobius"/>
    </source>
</evidence>
<dbReference type="GO" id="GO:0005886">
    <property type="term" value="C:plasma membrane"/>
    <property type="evidence" value="ECO:0007669"/>
    <property type="project" value="UniProtKB-SubCell"/>
</dbReference>
<reference evidence="14 15" key="1">
    <citation type="submission" date="2015-04" db="EMBL/GenBank/DDBJ databases">
        <authorList>
            <person name="Syromyatnikov M.Y."/>
            <person name="Popov V.N."/>
        </authorList>
    </citation>
    <scope>NUCLEOTIDE SEQUENCE [LARGE SCALE GENOMIC DNA]</scope>
</reference>
<feature type="transmembrane region" description="Helical" evidence="12">
    <location>
        <begin position="453"/>
        <end position="472"/>
    </location>
</feature>
<feature type="transmembrane region" description="Helical" evidence="12">
    <location>
        <begin position="250"/>
        <end position="276"/>
    </location>
</feature>
<feature type="transmembrane region" description="Helical" evidence="12">
    <location>
        <begin position="418"/>
        <end position="441"/>
    </location>
</feature>
<feature type="transmembrane region" description="Helical" evidence="12">
    <location>
        <begin position="338"/>
        <end position="361"/>
    </location>
</feature>
<dbReference type="PANTHER" id="PTHR24246">
    <property type="entry name" value="OLFACTORY RECEPTOR AND ADENOSINE RECEPTOR"/>
    <property type="match status" value="1"/>
</dbReference>
<evidence type="ECO:0000259" key="13">
    <source>
        <dbReference type="PROSITE" id="PS50262"/>
    </source>
</evidence>
<evidence type="ECO:0000256" key="3">
    <source>
        <dbReference type="ARBA" id="ARBA00022475"/>
    </source>
</evidence>
<evidence type="ECO:0000256" key="11">
    <source>
        <dbReference type="RuleBase" id="RU000688"/>
    </source>
</evidence>
<name>A0A1J1IEH1_9DIPT</name>
<dbReference type="AlphaFoldDB" id="A0A1J1IEH1"/>
<dbReference type="Proteomes" id="UP000183832">
    <property type="component" value="Unassembled WGS sequence"/>
</dbReference>
<feature type="transmembrane region" description="Helical" evidence="12">
    <location>
        <begin position="94"/>
        <end position="117"/>
    </location>
</feature>
<evidence type="ECO:0000256" key="8">
    <source>
        <dbReference type="ARBA" id="ARBA00023170"/>
    </source>
</evidence>
<dbReference type="GO" id="GO:0004930">
    <property type="term" value="F:G protein-coupled receptor activity"/>
    <property type="evidence" value="ECO:0007669"/>
    <property type="project" value="UniProtKB-KW"/>
</dbReference>
<feature type="transmembrane region" description="Helical" evidence="12">
    <location>
        <begin position="58"/>
        <end position="82"/>
    </location>
</feature>
<dbReference type="InterPro" id="IPR017452">
    <property type="entry name" value="GPCR_Rhodpsn_7TM"/>
</dbReference>
<evidence type="ECO:0000256" key="6">
    <source>
        <dbReference type="ARBA" id="ARBA00023040"/>
    </source>
</evidence>
<evidence type="ECO:0000313" key="15">
    <source>
        <dbReference type="Proteomes" id="UP000183832"/>
    </source>
</evidence>
<keyword evidence="8 11" id="KW-0675">Receptor</keyword>
<comment type="subcellular location">
    <subcellularLocation>
        <location evidence="1">Cell membrane</location>
        <topology evidence="1">Multi-pass membrane protein</topology>
    </subcellularLocation>
</comment>
<keyword evidence="6 11" id="KW-0297">G-protein coupled receptor</keyword>
<feature type="transmembrane region" description="Helical" evidence="12">
    <location>
        <begin position="171"/>
        <end position="192"/>
    </location>
</feature>
<dbReference type="Pfam" id="PF00001">
    <property type="entry name" value="7tm_1"/>
    <property type="match status" value="2"/>
</dbReference>
<dbReference type="GO" id="GO:0007189">
    <property type="term" value="P:adenylate cyclase-activating G protein-coupled receptor signaling pathway"/>
    <property type="evidence" value="ECO:0007669"/>
    <property type="project" value="TreeGrafter"/>
</dbReference>
<evidence type="ECO:0000256" key="10">
    <source>
        <dbReference type="ARBA" id="ARBA00023224"/>
    </source>
</evidence>
<sequence>MYILSNCSNYIYYESSFDTLVNRNMKSEPSFIASEFDITSNYNCSKPMSNDVAPEVNILYIVMEILVAIFGVLGNSLVIIVFCTTRKLRRRTNFYIISLAFADFLAASIGIPAAILISVGIPHNCNMCLLMISSLLSFFTISIFSLVLVSCDRFMSIIFPLKYCEEKKNHIIFEIVGCWLLGFFIGFLPYIWHKKLPVNRCLYQNVITEGLQLFRFIVVIIIPMLIIFVIYAMIYRVVLHQASVGLPKNLYACLFTTSSLVVLCTISIFCLVAVSIDRYWAILHPLAYSRNVRTKTAIGIISLCWVFGSVIGFLPVFGWHNGTEDEQCFFTEIMDYNYLVFLYFTTIITPSIILAVFYGLIYRVILKQVNKTSSSLRLSSTGLDSKVSTMKHSSSETHVLRLLNSAAQKREVKATQNLSIIVAFFMICWIPLYTINCINAFCQECVRNASITYFGIILSHLNSAINPLLYAYHLKDFRGALIRLFTCNNVDTHYRPSFISQQQQRITSQMNQRRSYQPRTYIDSPVYKRQQYQMKTITEGNSHIPNNGDLNFFRDTDLSISAIESSPQLRRITSSQSNRIYIISDNHEKNHTVEPQPSSLYNNIVNRCNQEKDKE</sequence>
<feature type="domain" description="G-protein coupled receptors family 1 profile" evidence="13">
    <location>
        <begin position="74"/>
        <end position="470"/>
    </location>
</feature>
<organism evidence="14 15">
    <name type="scientific">Clunio marinus</name>
    <dbReference type="NCBI Taxonomy" id="568069"/>
    <lineage>
        <taxon>Eukaryota</taxon>
        <taxon>Metazoa</taxon>
        <taxon>Ecdysozoa</taxon>
        <taxon>Arthropoda</taxon>
        <taxon>Hexapoda</taxon>
        <taxon>Insecta</taxon>
        <taxon>Pterygota</taxon>
        <taxon>Neoptera</taxon>
        <taxon>Endopterygota</taxon>
        <taxon>Diptera</taxon>
        <taxon>Nematocera</taxon>
        <taxon>Chironomoidea</taxon>
        <taxon>Chironomidae</taxon>
        <taxon>Clunio</taxon>
    </lineage>
</organism>
<dbReference type="InterPro" id="IPR000276">
    <property type="entry name" value="GPCR_Rhodpsn"/>
</dbReference>
<dbReference type="EMBL" id="CVRI01000048">
    <property type="protein sequence ID" value="CRK98611.1"/>
    <property type="molecule type" value="Genomic_DNA"/>
</dbReference>
<evidence type="ECO:0000256" key="4">
    <source>
        <dbReference type="ARBA" id="ARBA00022692"/>
    </source>
</evidence>
<keyword evidence="9" id="KW-0325">Glycoprotein</keyword>
<keyword evidence="7 12" id="KW-0472">Membrane</keyword>